<sequence>LRSALLLVQILKFLNCFVSDLSGKMFTFPLQTKTDHVKLITSKRNLSAATVCHRSFTDLKRDHNLFSKSTQASPNEFLVFYDYTNKEIEIHLKNQKAEYRSLDYKPNTWHSVCTTWDAGSGLVQLWFNGQPLTRRFVNQSNMTGEPIIILGQEQDSHGGGFDINQSFIGMMTDVHMWDYVLSTCEIQHYVSELSFTPGNVLNWAALDFQINGRVLIENKQMYCQ</sequence>
<comment type="cofactor">
    <cofactor evidence="9">
        <name>Ca(2+)</name>
        <dbReference type="ChEBI" id="CHEBI:29108"/>
    </cofactor>
    <text evidence="9">Binds 2 calcium ions per subunit.</text>
</comment>
<feature type="domain" description="Pentraxin (PTX)" evidence="10">
    <location>
        <begin position="22"/>
        <end position="223"/>
    </location>
</feature>
<dbReference type="SMART" id="SM00159">
    <property type="entry name" value="PTX"/>
    <property type="match status" value="1"/>
</dbReference>
<dbReference type="InterPro" id="IPR051005">
    <property type="entry name" value="Pentraxin_domain"/>
</dbReference>
<dbReference type="GO" id="GO:0005576">
    <property type="term" value="C:extracellular region"/>
    <property type="evidence" value="ECO:0007669"/>
    <property type="project" value="UniProtKB-SubCell"/>
</dbReference>
<protein>
    <recommendedName>
        <fullName evidence="9">Pentraxin family member</fullName>
    </recommendedName>
</protein>
<keyword evidence="3 9" id="KW-0479">Metal-binding</keyword>
<dbReference type="Pfam" id="PF00354">
    <property type="entry name" value="Pentaxin"/>
    <property type="match status" value="1"/>
</dbReference>
<evidence type="ECO:0000256" key="3">
    <source>
        <dbReference type="ARBA" id="ARBA00022723"/>
    </source>
</evidence>
<dbReference type="PANTHER" id="PTHR45869:SF7">
    <property type="entry name" value="C-REACTIVE PROTEIN"/>
    <property type="match status" value="1"/>
</dbReference>
<keyword evidence="6" id="KW-1015">Disulfide bond</keyword>
<dbReference type="Proteomes" id="UP000261520">
    <property type="component" value="Unplaced"/>
</dbReference>
<evidence type="ECO:0000256" key="2">
    <source>
        <dbReference type="ARBA" id="ARBA00022525"/>
    </source>
</evidence>
<dbReference type="SUPFAM" id="SSF49899">
    <property type="entry name" value="Concanavalin A-like lectins/glucanases"/>
    <property type="match status" value="1"/>
</dbReference>
<keyword evidence="4 9" id="KW-0732">Signal</keyword>
<dbReference type="AlphaFoldDB" id="A0A3B4ATC1"/>
<accession>A0A3B4ATC1</accession>
<feature type="signal peptide" evidence="9">
    <location>
        <begin position="1"/>
        <end position="16"/>
    </location>
</feature>
<dbReference type="FunFam" id="2.60.120.200:FF:000070">
    <property type="entry name" value="Serum amyloid P-component"/>
    <property type="match status" value="1"/>
</dbReference>
<evidence type="ECO:0000256" key="8">
    <source>
        <dbReference type="PROSITE-ProRule" id="PRU01172"/>
    </source>
</evidence>
<dbReference type="Ensembl" id="ENSPMGT00000020876.1">
    <property type="protein sequence ID" value="ENSPMGP00000019586.1"/>
    <property type="gene ID" value="ENSPMGG00000015898.1"/>
</dbReference>
<reference evidence="11" key="2">
    <citation type="submission" date="2025-09" db="UniProtKB">
        <authorList>
            <consortium name="Ensembl"/>
        </authorList>
    </citation>
    <scope>IDENTIFICATION</scope>
</reference>
<evidence type="ECO:0000259" key="10">
    <source>
        <dbReference type="PROSITE" id="PS51828"/>
    </source>
</evidence>
<name>A0A3B4ATC1_9GOBI</name>
<dbReference type="Gene3D" id="2.60.120.200">
    <property type="match status" value="1"/>
</dbReference>
<comment type="subunit">
    <text evidence="9">Homopentamer. Pentaxin (or pentraxin) have a discoid arrangement of 5 non-covalently bound subunits.</text>
</comment>
<dbReference type="PANTHER" id="PTHR45869">
    <property type="entry name" value="C-REACTIVE PROTEIN-RELATED"/>
    <property type="match status" value="1"/>
</dbReference>
<comment type="similarity">
    <text evidence="7 9">Belongs to the pentraxin family.</text>
</comment>
<evidence type="ECO:0000256" key="7">
    <source>
        <dbReference type="ARBA" id="ARBA00038102"/>
    </source>
</evidence>
<reference evidence="11" key="1">
    <citation type="submission" date="2025-08" db="UniProtKB">
        <authorList>
            <consortium name="Ensembl"/>
        </authorList>
    </citation>
    <scope>IDENTIFICATION</scope>
</reference>
<dbReference type="PROSITE" id="PS51828">
    <property type="entry name" value="PTX_2"/>
    <property type="match status" value="1"/>
</dbReference>
<feature type="chain" id="PRO_5017104520" description="Pentraxin family member" evidence="9">
    <location>
        <begin position="17"/>
        <end position="224"/>
    </location>
</feature>
<organism evidence="11 12">
    <name type="scientific">Periophthalmus magnuspinnatus</name>
    <dbReference type="NCBI Taxonomy" id="409849"/>
    <lineage>
        <taxon>Eukaryota</taxon>
        <taxon>Metazoa</taxon>
        <taxon>Chordata</taxon>
        <taxon>Craniata</taxon>
        <taxon>Vertebrata</taxon>
        <taxon>Euteleostomi</taxon>
        <taxon>Actinopterygii</taxon>
        <taxon>Neopterygii</taxon>
        <taxon>Teleostei</taxon>
        <taxon>Neoteleostei</taxon>
        <taxon>Acanthomorphata</taxon>
        <taxon>Gobiaria</taxon>
        <taxon>Gobiiformes</taxon>
        <taxon>Gobioidei</taxon>
        <taxon>Gobiidae</taxon>
        <taxon>Oxudercinae</taxon>
        <taxon>Periophthalmus</taxon>
    </lineage>
</organism>
<evidence type="ECO:0000256" key="6">
    <source>
        <dbReference type="ARBA" id="ARBA00023157"/>
    </source>
</evidence>
<comment type="caution">
    <text evidence="8">Lacks conserved residue(s) required for the propagation of feature annotation.</text>
</comment>
<evidence type="ECO:0000256" key="1">
    <source>
        <dbReference type="ARBA" id="ARBA00004613"/>
    </source>
</evidence>
<keyword evidence="2" id="KW-0964">Secreted</keyword>
<dbReference type="InterPro" id="IPR013320">
    <property type="entry name" value="ConA-like_dom_sf"/>
</dbReference>
<dbReference type="InterPro" id="IPR001759">
    <property type="entry name" value="PTX_dom"/>
</dbReference>
<dbReference type="PRINTS" id="PR00895">
    <property type="entry name" value="PENTAXIN"/>
</dbReference>
<dbReference type="STRING" id="409849.ENSPMGP00000019586"/>
<evidence type="ECO:0000256" key="9">
    <source>
        <dbReference type="RuleBase" id="RU362112"/>
    </source>
</evidence>
<evidence type="ECO:0000256" key="4">
    <source>
        <dbReference type="ARBA" id="ARBA00022729"/>
    </source>
</evidence>
<evidence type="ECO:0000313" key="12">
    <source>
        <dbReference type="Proteomes" id="UP000261520"/>
    </source>
</evidence>
<evidence type="ECO:0000313" key="11">
    <source>
        <dbReference type="Ensembl" id="ENSPMGP00000019586.1"/>
    </source>
</evidence>
<keyword evidence="12" id="KW-1185">Reference proteome</keyword>
<dbReference type="GO" id="GO:0046872">
    <property type="term" value="F:metal ion binding"/>
    <property type="evidence" value="ECO:0007669"/>
    <property type="project" value="UniProtKB-KW"/>
</dbReference>
<evidence type="ECO:0000256" key="5">
    <source>
        <dbReference type="ARBA" id="ARBA00022837"/>
    </source>
</evidence>
<proteinExistence type="inferred from homology"/>
<comment type="subcellular location">
    <subcellularLocation>
        <location evidence="1 9">Secreted</location>
    </subcellularLocation>
</comment>
<keyword evidence="5 9" id="KW-0106">Calcium</keyword>